<evidence type="ECO:0000256" key="7">
    <source>
        <dbReference type="ARBA" id="ARBA00023306"/>
    </source>
</evidence>
<evidence type="ECO:0000256" key="1">
    <source>
        <dbReference type="ARBA" id="ARBA00004123"/>
    </source>
</evidence>
<proteinExistence type="inferred from homology"/>
<accession>A0A166AMY3</accession>
<reference evidence="9 10" key="1">
    <citation type="journal article" date="2016" name="Mol. Biol. Evol.">
        <title>Comparative Genomics of Early-Diverging Mushroom-Forming Fungi Provides Insights into the Origins of Lignocellulose Decay Capabilities.</title>
        <authorList>
            <person name="Nagy L.G."/>
            <person name="Riley R."/>
            <person name="Tritt A."/>
            <person name="Adam C."/>
            <person name="Daum C."/>
            <person name="Floudas D."/>
            <person name="Sun H."/>
            <person name="Yadav J.S."/>
            <person name="Pangilinan J."/>
            <person name="Larsson K.H."/>
            <person name="Matsuura K."/>
            <person name="Barry K."/>
            <person name="Labutti K."/>
            <person name="Kuo R."/>
            <person name="Ohm R.A."/>
            <person name="Bhattacharya S.S."/>
            <person name="Shirouzu T."/>
            <person name="Yoshinaga Y."/>
            <person name="Martin F.M."/>
            <person name="Grigoriev I.V."/>
            <person name="Hibbett D.S."/>
        </authorList>
    </citation>
    <scope>NUCLEOTIDE SEQUENCE [LARGE SCALE GENOMIC DNA]</scope>
    <source>
        <strain evidence="9 10">HHB12029</strain>
    </source>
</reference>
<evidence type="ECO:0000256" key="3">
    <source>
        <dbReference type="ARBA" id="ARBA00022618"/>
    </source>
</evidence>
<protein>
    <submittedName>
        <fullName evidence="9">Uncharacterized protein</fullName>
    </submittedName>
</protein>
<keyword evidence="10" id="KW-1185">Reference proteome</keyword>
<dbReference type="GO" id="GO:0007059">
    <property type="term" value="P:chromosome segregation"/>
    <property type="evidence" value="ECO:0007669"/>
    <property type="project" value="UniProtKB-KW"/>
</dbReference>
<evidence type="ECO:0000256" key="8">
    <source>
        <dbReference type="SAM" id="MobiDB-lite"/>
    </source>
</evidence>
<dbReference type="GO" id="GO:0005634">
    <property type="term" value="C:nucleus"/>
    <property type="evidence" value="ECO:0007669"/>
    <property type="project" value="UniProtKB-SubCell"/>
</dbReference>
<organism evidence="9 10">
    <name type="scientific">Exidia glandulosa HHB12029</name>
    <dbReference type="NCBI Taxonomy" id="1314781"/>
    <lineage>
        <taxon>Eukaryota</taxon>
        <taxon>Fungi</taxon>
        <taxon>Dikarya</taxon>
        <taxon>Basidiomycota</taxon>
        <taxon>Agaricomycotina</taxon>
        <taxon>Agaricomycetes</taxon>
        <taxon>Auriculariales</taxon>
        <taxon>Exidiaceae</taxon>
        <taxon>Exidia</taxon>
    </lineage>
</organism>
<dbReference type="EMBL" id="KV425988">
    <property type="protein sequence ID" value="KZV93559.1"/>
    <property type="molecule type" value="Genomic_DNA"/>
</dbReference>
<dbReference type="PANTHER" id="PTHR21394">
    <property type="entry name" value="MAU2 CHROMATID COHESION FACTOR HOMOLOG"/>
    <property type="match status" value="1"/>
</dbReference>
<keyword evidence="3" id="KW-0132">Cell division</keyword>
<feature type="region of interest" description="Disordered" evidence="8">
    <location>
        <begin position="239"/>
        <end position="271"/>
    </location>
</feature>
<keyword evidence="6" id="KW-0539">Nucleus</keyword>
<name>A0A166AMY3_EXIGL</name>
<evidence type="ECO:0000313" key="10">
    <source>
        <dbReference type="Proteomes" id="UP000077266"/>
    </source>
</evidence>
<dbReference type="GO" id="GO:0051301">
    <property type="term" value="P:cell division"/>
    <property type="evidence" value="ECO:0007669"/>
    <property type="project" value="UniProtKB-KW"/>
</dbReference>
<sequence>MSPTPTPAPVPRPTPALSLRTGTDLLYFTNATLRDKQPTSSDYLPALRTVFQSLNDCGPTATTDSPEEACKMWLACADVGVMVLDTRSASAAVPDSDWSWADDAADLVERAIERGLVIAQKRSPLSAYKLTFTLLHARLATHQGNKKFAHSVLRRLIQSFAPNDPRAHLYTAHLALISHLDSDTNATLAALQKLHDIAEASGDKGIVALCKVERLRVFACADMWESVEVALQDAEDALGLSPEFPPELKDDEDEDGASKEKPPPPAPIPTPIPTEPWAACLMMYTLVLGVVYYTHNASARGASVRLAALHRHMDAGASKLFPDALVRIPVQKDFVVVRSTHPAALFRLTFLLSSVSKRDPLSLGAPAAEGLKGEPKKRTFAREGLALAERDGEVLLAEGATLRDAMDLDGMMARIRADLLCEMVSIAITCCEFNEAEDRLGQLIAHLRNANLWDAYAPRVCLHEGHLAQTLLRPGRASACYRLAAKLGAGETALAARVCDLGLRWGVEAGGAEEWKDKKSAGKKRKRSTVGVGAGAVDWEEKGVEPVVREEVLEVIKLCEAPGTSASIKAAGHVLAACVADEVLRIKQHLKQALELAGTANDLRLPVLALTSSLYADTAAPHAHVMLRTARKIARDLSVAPLEAWLAARLAELYKRTSKDERANKALLEVKESEARVKAIRERKRRR</sequence>
<evidence type="ECO:0000313" key="9">
    <source>
        <dbReference type="EMBL" id="KZV93559.1"/>
    </source>
</evidence>
<dbReference type="InterPro" id="IPR019440">
    <property type="entry name" value="MAU2"/>
</dbReference>
<keyword evidence="4" id="KW-0498">Mitosis</keyword>
<gene>
    <name evidence="9" type="ORF">EXIGLDRAFT_717023</name>
</gene>
<dbReference type="OrthoDB" id="5565328at2759"/>
<evidence type="ECO:0000256" key="2">
    <source>
        <dbReference type="ARBA" id="ARBA00008585"/>
    </source>
</evidence>
<keyword evidence="7" id="KW-0131">Cell cycle</keyword>
<dbReference type="GO" id="GO:0007064">
    <property type="term" value="P:mitotic sister chromatid cohesion"/>
    <property type="evidence" value="ECO:0007669"/>
    <property type="project" value="InterPro"/>
</dbReference>
<evidence type="ECO:0000256" key="5">
    <source>
        <dbReference type="ARBA" id="ARBA00022829"/>
    </source>
</evidence>
<dbReference type="Proteomes" id="UP000077266">
    <property type="component" value="Unassembled WGS sequence"/>
</dbReference>
<keyword evidence="5" id="KW-0159">Chromosome partition</keyword>
<evidence type="ECO:0000256" key="6">
    <source>
        <dbReference type="ARBA" id="ARBA00023242"/>
    </source>
</evidence>
<dbReference type="InParanoid" id="A0A166AMY3"/>
<comment type="similarity">
    <text evidence="2">Belongs to the SCC4/mau-2 family.</text>
</comment>
<dbReference type="AlphaFoldDB" id="A0A166AMY3"/>
<evidence type="ECO:0000256" key="4">
    <source>
        <dbReference type="ARBA" id="ARBA00022776"/>
    </source>
</evidence>
<comment type="subcellular location">
    <subcellularLocation>
        <location evidence="1">Nucleus</location>
    </subcellularLocation>
</comment>